<keyword evidence="5" id="KW-1185">Reference proteome</keyword>
<evidence type="ECO:0000313" key="4">
    <source>
        <dbReference type="EMBL" id="RDI65544.1"/>
    </source>
</evidence>
<evidence type="ECO:0000259" key="3">
    <source>
        <dbReference type="Pfam" id="PF25137"/>
    </source>
</evidence>
<feature type="domain" description="Alcohol dehydrogenase iron-type/glycerol dehydrogenase GldA" evidence="2">
    <location>
        <begin position="21"/>
        <end position="188"/>
    </location>
</feature>
<dbReference type="GO" id="GO:0046872">
    <property type="term" value="F:metal ion binding"/>
    <property type="evidence" value="ECO:0007669"/>
    <property type="project" value="InterPro"/>
</dbReference>
<dbReference type="PANTHER" id="PTHR11496">
    <property type="entry name" value="ALCOHOL DEHYDROGENASE"/>
    <property type="match status" value="1"/>
</dbReference>
<evidence type="ECO:0000256" key="1">
    <source>
        <dbReference type="ARBA" id="ARBA00023002"/>
    </source>
</evidence>
<organism evidence="4 5">
    <name type="scientific">Nocardia pseudobrasiliensis</name>
    <dbReference type="NCBI Taxonomy" id="45979"/>
    <lineage>
        <taxon>Bacteria</taxon>
        <taxon>Bacillati</taxon>
        <taxon>Actinomycetota</taxon>
        <taxon>Actinomycetes</taxon>
        <taxon>Mycobacteriales</taxon>
        <taxon>Nocardiaceae</taxon>
        <taxon>Nocardia</taxon>
    </lineage>
</organism>
<dbReference type="InterPro" id="IPR001670">
    <property type="entry name" value="ADH_Fe/GldA"/>
</dbReference>
<reference evidence="4 5" key="1">
    <citation type="submission" date="2018-07" db="EMBL/GenBank/DDBJ databases">
        <title>Genomic Encyclopedia of Type Strains, Phase IV (KMG-IV): sequencing the most valuable type-strain genomes for metagenomic binning, comparative biology and taxonomic classification.</title>
        <authorList>
            <person name="Goeker M."/>
        </authorList>
    </citation>
    <scope>NUCLEOTIDE SEQUENCE [LARGE SCALE GENOMIC DNA]</scope>
    <source>
        <strain evidence="4 5">DSM 44290</strain>
    </source>
</reference>
<sequence>MDAADTRVSDLLLDSPRTIVGVRAAEVATEIVAEAAGTAVAPRVVLIAGGGFTGRGWSAPLLTALRSYPLRMVIQSGLPTPESVAVLARQVRAHRADVVLTVGGGSVMDAGKAAAALSIRTDPTPELVVRACAEETGGEAAPPVIALPTTPGTGAEATPFATIWHRGQGRKLSLRGASLRPVTAVLDPDLLIGLPEAHLISCLLDTLAQGLEGAWSIRADQQSEWLGGAAWALLADLLDRRPDDWGAAQRHAALLAGHLAGRAIALAGTTVCHAMSYPLTLRHGLGHGHACGLTLAAVLRYNASVGADCADPRGPQRVRATIARVVSAAGVEDVEELARRIDTLAASPALPVAPDLRRDAIRIATEALAYDRAGNNPRRVDVQALTRLLAGITERDYAR</sequence>
<dbReference type="PANTHER" id="PTHR11496:SF103">
    <property type="entry name" value="DEHYDROGENASE, PUTATIVE-RELATED"/>
    <property type="match status" value="1"/>
</dbReference>
<name>A0A370I848_9NOCA</name>
<dbReference type="Pfam" id="PF00465">
    <property type="entry name" value="Fe-ADH"/>
    <property type="match status" value="1"/>
</dbReference>
<dbReference type="EMBL" id="QQBC01000006">
    <property type="protein sequence ID" value="RDI65544.1"/>
    <property type="molecule type" value="Genomic_DNA"/>
</dbReference>
<dbReference type="RefSeq" id="WP_169813703.1">
    <property type="nucleotide sequence ID" value="NZ_QQBC01000006.1"/>
</dbReference>
<dbReference type="InterPro" id="IPR056798">
    <property type="entry name" value="ADH_Fe_C"/>
</dbReference>
<dbReference type="AlphaFoldDB" id="A0A370I848"/>
<dbReference type="SUPFAM" id="SSF56796">
    <property type="entry name" value="Dehydroquinate synthase-like"/>
    <property type="match status" value="1"/>
</dbReference>
<dbReference type="Pfam" id="PF25137">
    <property type="entry name" value="ADH_Fe_C"/>
    <property type="match status" value="1"/>
</dbReference>
<evidence type="ECO:0000313" key="5">
    <source>
        <dbReference type="Proteomes" id="UP000254869"/>
    </source>
</evidence>
<proteinExistence type="predicted"/>
<evidence type="ECO:0000259" key="2">
    <source>
        <dbReference type="Pfam" id="PF00465"/>
    </source>
</evidence>
<comment type="caution">
    <text evidence="4">The sequence shown here is derived from an EMBL/GenBank/DDBJ whole genome shotgun (WGS) entry which is preliminary data.</text>
</comment>
<dbReference type="Gene3D" id="3.40.50.1970">
    <property type="match status" value="1"/>
</dbReference>
<dbReference type="GO" id="GO:0004022">
    <property type="term" value="F:alcohol dehydrogenase (NAD+) activity"/>
    <property type="evidence" value="ECO:0007669"/>
    <property type="project" value="TreeGrafter"/>
</dbReference>
<dbReference type="STRING" id="1210086.GCA_001613105_02025"/>
<protein>
    <submittedName>
        <fullName evidence="4">Phosphonoacetaldehyde reductase</fullName>
    </submittedName>
</protein>
<dbReference type="Gene3D" id="1.20.1090.10">
    <property type="entry name" value="Dehydroquinate synthase-like - alpha domain"/>
    <property type="match status" value="1"/>
</dbReference>
<dbReference type="Proteomes" id="UP000254869">
    <property type="component" value="Unassembled WGS sequence"/>
</dbReference>
<accession>A0A370I848</accession>
<keyword evidence="1" id="KW-0560">Oxidoreductase</keyword>
<feature type="domain" description="Fe-containing alcohol dehydrogenase-like C-terminal" evidence="3">
    <location>
        <begin position="204"/>
        <end position="389"/>
    </location>
</feature>
<dbReference type="InterPro" id="IPR039697">
    <property type="entry name" value="Alcohol_dehydrogenase_Fe"/>
</dbReference>
<gene>
    <name evidence="4" type="ORF">DFR76_106416</name>
</gene>